<dbReference type="AlphaFoldDB" id="A0A5C8PUK4"/>
<sequence length="193" mass="22349">MTDIAGPDSPPGRAMRRIVIVGTTGSGKSVLAEGLARRLSLPPIELDALFWMPGWQPALIELFRYRVETATQANDWIIVGNYSQVRDLVWGRADTLIWLDFPLPLVLWRLLRRTVRRVISREDLWDTGNRESVRRSFFSRQSILLWALKTHRRNRERFNADIESGIYGELDVRVFRSPGALRRWIRNLAPARA</sequence>
<comment type="caution">
    <text evidence="1">The sequence shown here is derived from an EMBL/GenBank/DDBJ whole genome shotgun (WGS) entry which is preliminary data.</text>
</comment>
<reference evidence="1 2" key="1">
    <citation type="submission" date="2019-06" db="EMBL/GenBank/DDBJ databases">
        <title>New taxonomy in bacterial strain CC-CFT640, isolated from vineyard.</title>
        <authorList>
            <person name="Lin S.-Y."/>
            <person name="Tsai C.-F."/>
            <person name="Young C.-C."/>
        </authorList>
    </citation>
    <scope>NUCLEOTIDE SEQUENCE [LARGE SCALE GENOMIC DNA]</scope>
    <source>
        <strain evidence="1 2">CC-CFT640</strain>
    </source>
</reference>
<accession>A0A5C8PUK4</accession>
<organism evidence="1 2">
    <name type="scientific">Vineibacter terrae</name>
    <dbReference type="NCBI Taxonomy" id="2586908"/>
    <lineage>
        <taxon>Bacteria</taxon>
        <taxon>Pseudomonadati</taxon>
        <taxon>Pseudomonadota</taxon>
        <taxon>Alphaproteobacteria</taxon>
        <taxon>Hyphomicrobiales</taxon>
        <taxon>Vineibacter</taxon>
    </lineage>
</organism>
<protein>
    <submittedName>
        <fullName evidence="1">Adenylate kinase</fullName>
    </submittedName>
</protein>
<dbReference type="RefSeq" id="WP_147845427.1">
    <property type="nucleotide sequence ID" value="NZ_VDUZ01000002.1"/>
</dbReference>
<evidence type="ECO:0000313" key="2">
    <source>
        <dbReference type="Proteomes" id="UP000321638"/>
    </source>
</evidence>
<gene>
    <name evidence="1" type="ORF">FHP25_02240</name>
</gene>
<dbReference type="PANTHER" id="PTHR37816:SF1">
    <property type="entry name" value="TOXIN"/>
    <property type="match status" value="1"/>
</dbReference>
<keyword evidence="1" id="KW-0418">Kinase</keyword>
<proteinExistence type="predicted"/>
<dbReference type="PANTHER" id="PTHR37816">
    <property type="entry name" value="YALI0E33011P"/>
    <property type="match status" value="1"/>
</dbReference>
<keyword evidence="1" id="KW-0808">Transferase</keyword>
<dbReference type="InterPro" id="IPR027417">
    <property type="entry name" value="P-loop_NTPase"/>
</dbReference>
<dbReference type="InterPro" id="IPR052922">
    <property type="entry name" value="Cytidylate_Kinase-2"/>
</dbReference>
<keyword evidence="2" id="KW-1185">Reference proteome</keyword>
<dbReference type="SUPFAM" id="SSF52540">
    <property type="entry name" value="P-loop containing nucleoside triphosphate hydrolases"/>
    <property type="match status" value="1"/>
</dbReference>
<dbReference type="OrthoDB" id="7210594at2"/>
<dbReference type="EMBL" id="VDUZ01000002">
    <property type="protein sequence ID" value="TXL81907.1"/>
    <property type="molecule type" value="Genomic_DNA"/>
</dbReference>
<dbReference type="Proteomes" id="UP000321638">
    <property type="component" value="Unassembled WGS sequence"/>
</dbReference>
<name>A0A5C8PUK4_9HYPH</name>
<evidence type="ECO:0000313" key="1">
    <source>
        <dbReference type="EMBL" id="TXL81907.1"/>
    </source>
</evidence>
<dbReference type="GO" id="GO:0016301">
    <property type="term" value="F:kinase activity"/>
    <property type="evidence" value="ECO:0007669"/>
    <property type="project" value="UniProtKB-KW"/>
</dbReference>
<dbReference type="Gene3D" id="3.40.50.300">
    <property type="entry name" value="P-loop containing nucleotide triphosphate hydrolases"/>
    <property type="match status" value="1"/>
</dbReference>